<feature type="domain" description="FAS1-like dehydratase" evidence="2">
    <location>
        <begin position="89"/>
        <end position="149"/>
    </location>
</feature>
<proteinExistence type="predicted"/>
<dbReference type="EC" id="4.2.1.153" evidence="3"/>
<gene>
    <name evidence="3" type="ORF">HDA32_003345</name>
</gene>
<name>A0A852TY12_9ACTN</name>
<dbReference type="GO" id="GO:0019171">
    <property type="term" value="F:(3R)-hydroxyacyl-[acyl-carrier-protein] dehydratase activity"/>
    <property type="evidence" value="ECO:0007669"/>
    <property type="project" value="TreeGrafter"/>
</dbReference>
<dbReference type="PANTHER" id="PTHR28152">
    <property type="entry name" value="HYDROXYACYL-THIOESTER DEHYDRATASE TYPE 2, MITOCHONDRIAL"/>
    <property type="match status" value="1"/>
</dbReference>
<sequence>MASGPIPADSEDLPLSAWAQRWRPAGTSREETIAADPSTALAGLFDQSSPVRGDGDPLPPLWHWLHFLDRPAESELGPDGHLRDGGFLPPVPRRHRMFAGGRIDIDAPIRAGERVRRESRVAKVEAKTGRSGELLFVTEEHVFTVDGRTRMTEQQDIVYRRAPLPGSAPRAAGTPARDGTEEPGAAAGEAPDPWRLRLLPTPAMLFRFSALTFNAHRIHYDHPYTTRVEGFPGLVVHGPLLALGLLELPRRLGRTVRHYSFRLRRPCFVDRPVLLTGTPAAEGADLSAFGAGEEPAVTARAEFAAP</sequence>
<dbReference type="Proteomes" id="UP000589036">
    <property type="component" value="Unassembled WGS sequence"/>
</dbReference>
<protein>
    <submittedName>
        <fullName evidence="3">3-methylfumaryl-CoA hydratase</fullName>
        <ecNumber evidence="3">4.2.1.153</ecNumber>
    </submittedName>
</protein>
<dbReference type="InterPro" id="IPR039569">
    <property type="entry name" value="FAS1-like_DH_region"/>
</dbReference>
<feature type="region of interest" description="Disordered" evidence="1">
    <location>
        <begin position="163"/>
        <end position="192"/>
    </location>
</feature>
<dbReference type="InterPro" id="IPR029069">
    <property type="entry name" value="HotDog_dom_sf"/>
</dbReference>
<evidence type="ECO:0000259" key="2">
    <source>
        <dbReference type="Pfam" id="PF13452"/>
    </source>
</evidence>
<dbReference type="AlphaFoldDB" id="A0A852TY12"/>
<comment type="caution">
    <text evidence="3">The sequence shown here is derived from an EMBL/GenBank/DDBJ whole genome shotgun (WGS) entry which is preliminary data.</text>
</comment>
<dbReference type="Gene3D" id="3.10.129.10">
    <property type="entry name" value="Hotdog Thioesterase"/>
    <property type="match status" value="2"/>
</dbReference>
<evidence type="ECO:0000313" key="4">
    <source>
        <dbReference type="Proteomes" id="UP000589036"/>
    </source>
</evidence>
<dbReference type="InterPro" id="IPR052741">
    <property type="entry name" value="Mitochondrial_HTD2"/>
</dbReference>
<dbReference type="PANTHER" id="PTHR28152:SF1">
    <property type="entry name" value="HYDROXYACYL-THIOESTER DEHYDRATASE TYPE 2, MITOCHONDRIAL"/>
    <property type="match status" value="1"/>
</dbReference>
<dbReference type="Pfam" id="PF13452">
    <property type="entry name" value="FAS1_DH_region"/>
    <property type="match status" value="1"/>
</dbReference>
<keyword evidence="4" id="KW-1185">Reference proteome</keyword>
<organism evidence="3 4">
    <name type="scientific">Spinactinospora alkalitolerans</name>
    <dbReference type="NCBI Taxonomy" id="687207"/>
    <lineage>
        <taxon>Bacteria</taxon>
        <taxon>Bacillati</taxon>
        <taxon>Actinomycetota</taxon>
        <taxon>Actinomycetes</taxon>
        <taxon>Streptosporangiales</taxon>
        <taxon>Nocardiopsidaceae</taxon>
        <taxon>Spinactinospora</taxon>
    </lineage>
</organism>
<keyword evidence="3" id="KW-0456">Lyase</keyword>
<evidence type="ECO:0000313" key="3">
    <source>
        <dbReference type="EMBL" id="NYE48225.1"/>
    </source>
</evidence>
<dbReference type="SUPFAM" id="SSF54637">
    <property type="entry name" value="Thioesterase/thiol ester dehydrase-isomerase"/>
    <property type="match status" value="1"/>
</dbReference>
<reference evidence="3 4" key="1">
    <citation type="submission" date="2020-07" db="EMBL/GenBank/DDBJ databases">
        <title>Sequencing the genomes of 1000 actinobacteria strains.</title>
        <authorList>
            <person name="Klenk H.-P."/>
        </authorList>
    </citation>
    <scope>NUCLEOTIDE SEQUENCE [LARGE SCALE GENOMIC DNA]</scope>
    <source>
        <strain evidence="3 4">CXB654</strain>
    </source>
</reference>
<dbReference type="EMBL" id="JACCCC010000001">
    <property type="protein sequence ID" value="NYE48225.1"/>
    <property type="molecule type" value="Genomic_DNA"/>
</dbReference>
<feature type="compositionally biased region" description="Low complexity" evidence="1">
    <location>
        <begin position="182"/>
        <end position="192"/>
    </location>
</feature>
<accession>A0A852TY12</accession>
<dbReference type="RefSeq" id="WP_179644049.1">
    <property type="nucleotide sequence ID" value="NZ_BAAAYY010000016.1"/>
</dbReference>
<evidence type="ECO:0000256" key="1">
    <source>
        <dbReference type="SAM" id="MobiDB-lite"/>
    </source>
</evidence>